<proteinExistence type="predicted"/>
<sequence>MKWKLFWHYTLNLSISFVASCVLYFLLFLPFLSPFIFKGKDYLYNENVIEIIKLSIGLAFVSFVFFIPIIFLCAIAMLIVNKRLGMLLAFIYFELYGYIWFVQVPINSAIKYSWQLEKPIFEMHMEYFMHSIPLTILLLLFWLLINSRRSS</sequence>
<evidence type="ECO:0000256" key="1">
    <source>
        <dbReference type="SAM" id="Phobius"/>
    </source>
</evidence>
<dbReference type="PROSITE" id="PS51257">
    <property type="entry name" value="PROKAR_LIPOPROTEIN"/>
    <property type="match status" value="1"/>
</dbReference>
<evidence type="ECO:0000313" key="2">
    <source>
        <dbReference type="EMBL" id="MDD9328738.1"/>
    </source>
</evidence>
<reference evidence="2" key="1">
    <citation type="submission" date="2022-10" db="EMBL/GenBank/DDBJ databases">
        <authorList>
            <person name="Boutroux M."/>
        </authorList>
    </citation>
    <scope>NUCLEOTIDE SEQUENCE</scope>
    <source>
        <strain evidence="2">51.81</strain>
    </source>
</reference>
<name>A0A9X4IF23_9NEIS</name>
<protein>
    <recommendedName>
        <fullName evidence="5">Lipoprotein</fullName>
    </recommendedName>
</protein>
<keyword evidence="1" id="KW-0812">Transmembrane</keyword>
<keyword evidence="1" id="KW-0472">Membrane</keyword>
<feature type="transmembrane region" description="Helical" evidence="1">
    <location>
        <begin position="56"/>
        <end position="80"/>
    </location>
</feature>
<organism evidence="2">
    <name type="scientific">Neisseria leonii</name>
    <dbReference type="NCBI Taxonomy" id="2995413"/>
    <lineage>
        <taxon>Bacteria</taxon>
        <taxon>Pseudomonadati</taxon>
        <taxon>Pseudomonadota</taxon>
        <taxon>Betaproteobacteria</taxon>
        <taxon>Neisseriales</taxon>
        <taxon>Neisseriaceae</taxon>
        <taxon>Neisseria</taxon>
    </lineage>
</organism>
<evidence type="ECO:0000313" key="3">
    <source>
        <dbReference type="EMBL" id="WWY02273.1"/>
    </source>
</evidence>
<dbReference type="EMBL" id="JAPQFL010000009">
    <property type="protein sequence ID" value="MDD9328738.1"/>
    <property type="molecule type" value="Genomic_DNA"/>
</dbReference>
<keyword evidence="1" id="KW-1133">Transmembrane helix</keyword>
<feature type="transmembrane region" description="Helical" evidence="1">
    <location>
        <begin position="127"/>
        <end position="145"/>
    </location>
</feature>
<feature type="transmembrane region" description="Helical" evidence="1">
    <location>
        <begin position="12"/>
        <end position="36"/>
    </location>
</feature>
<dbReference type="EMBL" id="CP146598">
    <property type="protein sequence ID" value="WWY02273.1"/>
    <property type="molecule type" value="Genomic_DNA"/>
</dbReference>
<keyword evidence="4" id="KW-1185">Reference proteome</keyword>
<evidence type="ECO:0008006" key="5">
    <source>
        <dbReference type="Google" id="ProtNLM"/>
    </source>
</evidence>
<gene>
    <name evidence="2" type="ORF">ORY91_002176</name>
    <name evidence="3" type="ORF">V9W64_05905</name>
</gene>
<reference evidence="3" key="2">
    <citation type="submission" date="2024-02" db="EMBL/GenBank/DDBJ databases">
        <title>Neisseria leonii sp. nov.</title>
        <authorList>
            <person name="Boutroux M."/>
            <person name="Favre-Rochex S."/>
            <person name="Gorgette O."/>
            <person name="Touak G."/>
            <person name="Muhle E."/>
            <person name="Chesneau O."/>
            <person name="Clermont D."/>
            <person name="Rahi P."/>
        </authorList>
    </citation>
    <scope>NUCLEOTIDE SEQUENCE</scope>
    <source>
        <strain evidence="3">51.81</strain>
    </source>
</reference>
<accession>A0A9X4IF23</accession>
<evidence type="ECO:0000313" key="4">
    <source>
        <dbReference type="Proteomes" id="UP001149607"/>
    </source>
</evidence>
<dbReference type="AlphaFoldDB" id="A0A9X4IF23"/>
<feature type="transmembrane region" description="Helical" evidence="1">
    <location>
        <begin position="87"/>
        <end position="107"/>
    </location>
</feature>
<dbReference type="RefSeq" id="WP_274585781.1">
    <property type="nucleotide sequence ID" value="NZ_CP146598.1"/>
</dbReference>
<dbReference type="Proteomes" id="UP001149607">
    <property type="component" value="Chromosome"/>
</dbReference>